<accession>A0A427YPD0</accession>
<comment type="caution">
    <text evidence="3">The sequence shown here is derived from an EMBL/GenBank/DDBJ whole genome shotgun (WGS) entry which is preliminary data.</text>
</comment>
<dbReference type="Proteomes" id="UP000279259">
    <property type="component" value="Unassembled WGS sequence"/>
</dbReference>
<dbReference type="PANTHER" id="PTHR12203:SF118">
    <property type="entry name" value="BETA-1,2-XYLOSYLTRANSFERASE 1"/>
    <property type="match status" value="1"/>
</dbReference>
<dbReference type="OrthoDB" id="541052at2759"/>
<dbReference type="PANTHER" id="PTHR12203">
    <property type="entry name" value="KDEL LYS-ASP-GLU-LEU CONTAINING - RELATED"/>
    <property type="match status" value="1"/>
</dbReference>
<dbReference type="InterPro" id="IPR006598">
    <property type="entry name" value="CAP10"/>
</dbReference>
<gene>
    <name evidence="3" type="primary">CAP3_3</name>
    <name evidence="3" type="ORF">EHS25_008356</name>
</gene>
<feature type="domain" description="Glycosyl transferase CAP10" evidence="2">
    <location>
        <begin position="413"/>
        <end position="714"/>
    </location>
</feature>
<organism evidence="3 4">
    <name type="scientific">Saitozyma podzolica</name>
    <dbReference type="NCBI Taxonomy" id="1890683"/>
    <lineage>
        <taxon>Eukaryota</taxon>
        <taxon>Fungi</taxon>
        <taxon>Dikarya</taxon>
        <taxon>Basidiomycota</taxon>
        <taxon>Agaricomycotina</taxon>
        <taxon>Tremellomycetes</taxon>
        <taxon>Tremellales</taxon>
        <taxon>Trimorphomycetaceae</taxon>
        <taxon>Saitozyma</taxon>
    </lineage>
</organism>
<dbReference type="InterPro" id="IPR051091">
    <property type="entry name" value="O-Glucosyltr/Glycosyltrsf_90"/>
</dbReference>
<protein>
    <submittedName>
        <fullName evidence="3">Glycosyltransferase 90 protein</fullName>
    </submittedName>
</protein>
<dbReference type="AlphaFoldDB" id="A0A427YPD0"/>
<evidence type="ECO:0000256" key="1">
    <source>
        <dbReference type="SAM" id="MobiDB-lite"/>
    </source>
</evidence>
<dbReference type="Pfam" id="PF05686">
    <property type="entry name" value="Glyco_transf_90"/>
    <property type="match status" value="1"/>
</dbReference>
<evidence type="ECO:0000313" key="3">
    <source>
        <dbReference type="EMBL" id="RSH92910.1"/>
    </source>
</evidence>
<keyword evidence="4" id="KW-1185">Reference proteome</keyword>
<dbReference type="EMBL" id="RSCD01000005">
    <property type="protein sequence ID" value="RSH92910.1"/>
    <property type="molecule type" value="Genomic_DNA"/>
</dbReference>
<keyword evidence="3" id="KW-0808">Transferase</keyword>
<feature type="region of interest" description="Disordered" evidence="1">
    <location>
        <begin position="128"/>
        <end position="161"/>
    </location>
</feature>
<evidence type="ECO:0000313" key="4">
    <source>
        <dbReference type="Proteomes" id="UP000279259"/>
    </source>
</evidence>
<sequence>MARIPLPKRSIRSLSIVLMIILGPYLVARQLGLIAGYASGSGDGGIGAGSSRRAAGLFGMRKAASPALDLGLDDDSLGSGGRRKAGRVRGADGLVLQYDGGAAEPLANHGNGMIGAGKKAQGKAKAKAKGKAKAPAADNARAKAKAKPKPNSQLPQHKFRDDGLLVVNPKGRHPIYDLMDKARENWEGKLERASKTLGQAVNEYRRRYGRAPPKGFDRWWAYVEANDVQLPDEYDQIYKDLDPFYALPPRTIQALVTEAASRGGMYTVYCPGVSALPKSDDEDVDPEATECTYDINTEGLHEGAQRIARERAEGQISLLEDIRDQLEEVEAVFYSEDVPWQFVGHEYKAENGVETEPGYLDLSREIQKGALEDAAAVGEYLNVEEHDLDWAHLGWASACAPHKPLRKSYDHEVLPDVEELWNAREKTFIWDHKTAMDPCIHPTMTHLVGFLSGHGKGPGPSKELLPVMAMCKTTLHSDVLAVSMEAWTEDVGDDPPWEQKKDDRMLWRGKNTGIYFKDGVPWDISQRVNLVERTALDEGYLPLLDVTPDNAPVGPPRKTLIDRLNADLMDVAFVDEPIQCDPEICEIVKETYAYKGRKDWNAGNQYKYLLDLDGNGWSARFKRLMSTNSVVLKSTIFPEWYQDRIQPWIHYVPIKADLTDLYDVLAFFREGHDDLAKEIADEGKVWSKSFWRKEDMVSYQFRLFLEYARLMAPNRELASYDVKGSELGA</sequence>
<reference evidence="3 4" key="1">
    <citation type="submission" date="2018-11" db="EMBL/GenBank/DDBJ databases">
        <title>Genome sequence of Saitozyma podzolica DSM 27192.</title>
        <authorList>
            <person name="Aliyu H."/>
            <person name="Gorte O."/>
            <person name="Ochsenreither K."/>
        </authorList>
    </citation>
    <scope>NUCLEOTIDE SEQUENCE [LARGE SCALE GENOMIC DNA]</scope>
    <source>
        <strain evidence="3 4">DSM 27192</strain>
    </source>
</reference>
<evidence type="ECO:0000259" key="2">
    <source>
        <dbReference type="SMART" id="SM00672"/>
    </source>
</evidence>
<name>A0A427YPD0_9TREE</name>
<dbReference type="SMART" id="SM00672">
    <property type="entry name" value="CAP10"/>
    <property type="match status" value="1"/>
</dbReference>
<proteinExistence type="predicted"/>
<dbReference type="GO" id="GO:0016740">
    <property type="term" value="F:transferase activity"/>
    <property type="evidence" value="ECO:0007669"/>
    <property type="project" value="UniProtKB-KW"/>
</dbReference>